<dbReference type="EMBL" id="RKHJ01000001">
    <property type="protein sequence ID" value="ROR64881.1"/>
    <property type="molecule type" value="Genomic_DNA"/>
</dbReference>
<keyword evidence="1" id="KW-1133">Transmembrane helix</keyword>
<evidence type="ECO:0000313" key="3">
    <source>
        <dbReference type="Proteomes" id="UP000275456"/>
    </source>
</evidence>
<evidence type="ECO:0000313" key="2">
    <source>
        <dbReference type="EMBL" id="ROR64881.1"/>
    </source>
</evidence>
<reference evidence="2 3" key="1">
    <citation type="submission" date="2018-11" db="EMBL/GenBank/DDBJ databases">
        <title>Sequencing the genomes of 1000 actinobacteria strains.</title>
        <authorList>
            <person name="Klenk H.-P."/>
        </authorList>
    </citation>
    <scope>NUCLEOTIDE SEQUENCE [LARGE SCALE GENOMIC DNA]</scope>
    <source>
        <strain evidence="2 3">DSM 9580</strain>
    </source>
</reference>
<comment type="caution">
    <text evidence="2">The sequence shown here is derived from an EMBL/GenBank/DDBJ whole genome shotgun (WGS) entry which is preliminary data.</text>
</comment>
<keyword evidence="3" id="KW-1185">Reference proteome</keyword>
<keyword evidence="1" id="KW-0812">Transmembrane</keyword>
<accession>A0A3N2APA3</accession>
<dbReference type="Proteomes" id="UP000275456">
    <property type="component" value="Unassembled WGS sequence"/>
</dbReference>
<proteinExistence type="predicted"/>
<evidence type="ECO:0000256" key="1">
    <source>
        <dbReference type="SAM" id="Phobius"/>
    </source>
</evidence>
<organism evidence="2 3">
    <name type="scientific">Agrococcus jenensis</name>
    <dbReference type="NCBI Taxonomy" id="46353"/>
    <lineage>
        <taxon>Bacteria</taxon>
        <taxon>Bacillati</taxon>
        <taxon>Actinomycetota</taxon>
        <taxon>Actinomycetes</taxon>
        <taxon>Micrococcales</taxon>
        <taxon>Microbacteriaceae</taxon>
        <taxon>Agrococcus</taxon>
    </lineage>
</organism>
<keyword evidence="1" id="KW-0472">Membrane</keyword>
<protein>
    <submittedName>
        <fullName evidence="2">Uncharacterized protein</fullName>
    </submittedName>
</protein>
<feature type="transmembrane region" description="Helical" evidence="1">
    <location>
        <begin position="195"/>
        <end position="217"/>
    </location>
</feature>
<dbReference type="AlphaFoldDB" id="A0A3N2APA3"/>
<name>A0A3N2APA3_9MICO</name>
<gene>
    <name evidence="2" type="ORF">EDD26_0233</name>
</gene>
<feature type="transmembrane region" description="Helical" evidence="1">
    <location>
        <begin position="42"/>
        <end position="75"/>
    </location>
</feature>
<sequence length="218" mass="23348">MTARVHRAADPDGVWHAVGVPTPMLTARAHPGRRWASRLGRALSWLGVVIFAGLAFVSAGWTALFVVVAVLSIVVHRRTTLRRWELDQPGADASFRFGPRASRSVRLADVAGIVIVDAPGTSARGIPVTRDHERWWLVDDGGRALGQANTEGLDPADVQRFRSALGVPFVPLVLARRAGAVPLGMPWHQAHPAGAIAVAVPTAVVVMLVVVLVPPYWA</sequence>